<comment type="caution">
    <text evidence="2">The sequence shown here is derived from an EMBL/GenBank/DDBJ whole genome shotgun (WGS) entry which is preliminary data.</text>
</comment>
<evidence type="ECO:0000313" key="3">
    <source>
        <dbReference type="Proteomes" id="UP000310158"/>
    </source>
</evidence>
<dbReference type="AlphaFoldDB" id="A0A4S4L0L0"/>
<dbReference type="EMBL" id="SGPL01001114">
    <property type="protein sequence ID" value="THH04715.1"/>
    <property type="molecule type" value="Genomic_DNA"/>
</dbReference>
<name>A0A4S4L0L0_9AGAM</name>
<sequence length="86" mass="9499">MDSWLPGLPFGSERAVAAEPRPAIIAVHGAMFAMLFMMSFFAATALVRRVKGARAQRIRLNGMDSHDIVGPSTVLIQTPNEKRRYV</sequence>
<keyword evidence="3" id="KW-1185">Reference proteome</keyword>
<evidence type="ECO:0000256" key="1">
    <source>
        <dbReference type="SAM" id="Phobius"/>
    </source>
</evidence>
<keyword evidence="1" id="KW-0812">Transmembrane</keyword>
<feature type="transmembrane region" description="Helical" evidence="1">
    <location>
        <begin position="23"/>
        <end position="47"/>
    </location>
</feature>
<keyword evidence="1" id="KW-0472">Membrane</keyword>
<gene>
    <name evidence="2" type="ORF">EW146_g10108</name>
</gene>
<dbReference type="Proteomes" id="UP000310158">
    <property type="component" value="Unassembled WGS sequence"/>
</dbReference>
<evidence type="ECO:0000313" key="2">
    <source>
        <dbReference type="EMBL" id="THH04715.1"/>
    </source>
</evidence>
<protein>
    <submittedName>
        <fullName evidence="2">Uncharacterized protein</fullName>
    </submittedName>
</protein>
<reference evidence="2 3" key="1">
    <citation type="submission" date="2019-02" db="EMBL/GenBank/DDBJ databases">
        <title>Genome sequencing of the rare red list fungi Bondarzewia mesenterica.</title>
        <authorList>
            <person name="Buettner E."/>
            <person name="Kellner H."/>
        </authorList>
    </citation>
    <scope>NUCLEOTIDE SEQUENCE [LARGE SCALE GENOMIC DNA]</scope>
    <source>
        <strain evidence="2 3">DSM 108281</strain>
    </source>
</reference>
<organism evidence="2 3">
    <name type="scientific">Bondarzewia mesenterica</name>
    <dbReference type="NCBI Taxonomy" id="1095465"/>
    <lineage>
        <taxon>Eukaryota</taxon>
        <taxon>Fungi</taxon>
        <taxon>Dikarya</taxon>
        <taxon>Basidiomycota</taxon>
        <taxon>Agaricomycotina</taxon>
        <taxon>Agaricomycetes</taxon>
        <taxon>Russulales</taxon>
        <taxon>Bondarzewiaceae</taxon>
        <taxon>Bondarzewia</taxon>
    </lineage>
</organism>
<keyword evidence="1" id="KW-1133">Transmembrane helix</keyword>
<accession>A0A4S4L0L0</accession>
<proteinExistence type="predicted"/>